<gene>
    <name evidence="4" type="ORF">L0P79_04275</name>
    <name evidence="5" type="ORF">NE579_10835</name>
</gene>
<dbReference type="PANTHER" id="PTHR43420:SF47">
    <property type="entry name" value="N-ACETYLTRANSFERASE DOMAIN-CONTAINING PROTEIN"/>
    <property type="match status" value="1"/>
</dbReference>
<feature type="domain" description="N-acetyltransferase" evidence="3">
    <location>
        <begin position="2"/>
        <end position="144"/>
    </location>
</feature>
<sequence>MVTLRAITVENFDAILGLQVGVDQRELVCSNAESIAQAYVQPECIPLAIYAADTPVGFAMYCVDRDDNEWWLYRLMVEETYQGRGYGRAALQKLLELVQADRSRHRMYLGVDLTGKASVRLYQSLGFRFDGRVFGKEHIMVLEY</sequence>
<proteinExistence type="predicted"/>
<dbReference type="AlphaFoldDB" id="A0AAW5JSS5"/>
<keyword evidence="2" id="KW-0012">Acyltransferase</keyword>
<keyword evidence="6" id="KW-1185">Reference proteome</keyword>
<dbReference type="InterPro" id="IPR016181">
    <property type="entry name" value="Acyl_CoA_acyltransferase"/>
</dbReference>
<evidence type="ECO:0000256" key="1">
    <source>
        <dbReference type="ARBA" id="ARBA00022679"/>
    </source>
</evidence>
<dbReference type="EMBL" id="JANFYS010000022">
    <property type="protein sequence ID" value="MCQ4770949.1"/>
    <property type="molecule type" value="Genomic_DNA"/>
</dbReference>
<dbReference type="GO" id="GO:0016747">
    <property type="term" value="F:acyltransferase activity, transferring groups other than amino-acyl groups"/>
    <property type="evidence" value="ECO:0007669"/>
    <property type="project" value="InterPro"/>
</dbReference>
<dbReference type="SUPFAM" id="SSF55729">
    <property type="entry name" value="Acyl-CoA N-acyltransferases (Nat)"/>
    <property type="match status" value="1"/>
</dbReference>
<dbReference type="InterPro" id="IPR050680">
    <property type="entry name" value="YpeA/RimI_acetyltransf"/>
</dbReference>
<accession>A0AAW5JSS5</accession>
<dbReference type="CDD" id="cd04301">
    <property type="entry name" value="NAT_SF"/>
    <property type="match status" value="1"/>
</dbReference>
<dbReference type="Proteomes" id="UP001200313">
    <property type="component" value="Unassembled WGS sequence"/>
</dbReference>
<name>A0AAW5JSS5_9FIRM</name>
<evidence type="ECO:0000259" key="3">
    <source>
        <dbReference type="PROSITE" id="PS51186"/>
    </source>
</evidence>
<dbReference type="EMBL" id="JAKNJB010000005">
    <property type="protein sequence ID" value="MCG4526290.1"/>
    <property type="molecule type" value="Genomic_DNA"/>
</dbReference>
<dbReference type="PANTHER" id="PTHR43420">
    <property type="entry name" value="ACETYLTRANSFERASE"/>
    <property type="match status" value="1"/>
</dbReference>
<evidence type="ECO:0000313" key="6">
    <source>
        <dbReference type="Proteomes" id="UP001200313"/>
    </source>
</evidence>
<keyword evidence="1" id="KW-0808">Transferase</keyword>
<evidence type="ECO:0000313" key="5">
    <source>
        <dbReference type="EMBL" id="MCQ4770949.1"/>
    </source>
</evidence>
<reference evidence="5" key="2">
    <citation type="submission" date="2022-06" db="EMBL/GenBank/DDBJ databases">
        <title>Isolation of gut microbiota from human fecal samples.</title>
        <authorList>
            <person name="Pamer E.G."/>
            <person name="Barat B."/>
            <person name="Waligurski E."/>
            <person name="Medina S."/>
            <person name="Paddock L."/>
            <person name="Mostad J."/>
        </authorList>
    </citation>
    <scope>NUCLEOTIDE SEQUENCE</scope>
    <source>
        <strain evidence="5">DFI.9.91</strain>
    </source>
</reference>
<evidence type="ECO:0000256" key="2">
    <source>
        <dbReference type="ARBA" id="ARBA00023315"/>
    </source>
</evidence>
<dbReference type="InterPro" id="IPR000182">
    <property type="entry name" value="GNAT_dom"/>
</dbReference>
<reference evidence="4 6" key="1">
    <citation type="submission" date="2022-01" db="EMBL/GenBank/DDBJ databases">
        <title>Collection of gut derived symbiotic bacterial strains cultured from healthy donors.</title>
        <authorList>
            <person name="Lin H."/>
            <person name="Kohout C."/>
            <person name="Waligurski E."/>
            <person name="Pamer E.G."/>
        </authorList>
    </citation>
    <scope>NUCLEOTIDE SEQUENCE [LARGE SCALE GENOMIC DNA]</scope>
    <source>
        <strain evidence="4 6">DFI.3.7</strain>
    </source>
</reference>
<dbReference type="RefSeq" id="WP_050618362.1">
    <property type="nucleotide sequence ID" value="NZ_JAKNJB010000005.1"/>
</dbReference>
<protein>
    <submittedName>
        <fullName evidence="5">GNAT family N-acetyltransferase</fullName>
    </submittedName>
</protein>
<dbReference type="Proteomes" id="UP001204562">
    <property type="component" value="Unassembled WGS sequence"/>
</dbReference>
<evidence type="ECO:0000313" key="4">
    <source>
        <dbReference type="EMBL" id="MCG4526290.1"/>
    </source>
</evidence>
<dbReference type="PROSITE" id="PS51186">
    <property type="entry name" value="GNAT"/>
    <property type="match status" value="1"/>
</dbReference>
<organism evidence="5 7">
    <name type="scientific">Intestinimonas massiliensis</name>
    <name type="common">ex Afouda et al. 2020</name>
    <dbReference type="NCBI Taxonomy" id="1673721"/>
    <lineage>
        <taxon>Bacteria</taxon>
        <taxon>Bacillati</taxon>
        <taxon>Bacillota</taxon>
        <taxon>Clostridia</taxon>
        <taxon>Eubacteriales</taxon>
        <taxon>Intestinimonas</taxon>
    </lineage>
</organism>
<comment type="caution">
    <text evidence="5">The sequence shown here is derived from an EMBL/GenBank/DDBJ whole genome shotgun (WGS) entry which is preliminary data.</text>
</comment>
<dbReference type="Pfam" id="PF00583">
    <property type="entry name" value="Acetyltransf_1"/>
    <property type="match status" value="1"/>
</dbReference>
<dbReference type="Gene3D" id="3.40.630.30">
    <property type="match status" value="1"/>
</dbReference>
<evidence type="ECO:0000313" key="7">
    <source>
        <dbReference type="Proteomes" id="UP001204562"/>
    </source>
</evidence>